<evidence type="ECO:0000313" key="3">
    <source>
        <dbReference type="Proteomes" id="UP001286456"/>
    </source>
</evidence>
<feature type="compositionally biased region" description="Low complexity" evidence="1">
    <location>
        <begin position="70"/>
        <end position="81"/>
    </location>
</feature>
<comment type="caution">
    <text evidence="2">The sequence shown here is derived from an EMBL/GenBank/DDBJ whole genome shotgun (WGS) entry which is preliminary data.</text>
</comment>
<evidence type="ECO:0000256" key="1">
    <source>
        <dbReference type="SAM" id="MobiDB-lite"/>
    </source>
</evidence>
<reference evidence="2" key="2">
    <citation type="submission" date="2023-06" db="EMBL/GenBank/DDBJ databases">
        <authorList>
            <consortium name="Lawrence Berkeley National Laboratory"/>
            <person name="Haridas S."/>
            <person name="Hensen N."/>
            <person name="Bonometti L."/>
            <person name="Westerberg I."/>
            <person name="Brannstrom I.O."/>
            <person name="Guillou S."/>
            <person name="Cros-Aarteil S."/>
            <person name="Calhoun S."/>
            <person name="Kuo A."/>
            <person name="Mondo S."/>
            <person name="Pangilinan J."/>
            <person name="Riley R."/>
            <person name="Labutti K."/>
            <person name="Andreopoulos B."/>
            <person name="Lipzen A."/>
            <person name="Chen C."/>
            <person name="Yanf M."/>
            <person name="Daum C."/>
            <person name="Ng V."/>
            <person name="Clum A."/>
            <person name="Steindorff A."/>
            <person name="Ohm R."/>
            <person name="Martin F."/>
            <person name="Silar P."/>
            <person name="Natvig D."/>
            <person name="Lalanne C."/>
            <person name="Gautier V."/>
            <person name="Ament-Velasquez S.L."/>
            <person name="Kruys A."/>
            <person name="Hutchinson M.I."/>
            <person name="Powell A.J."/>
            <person name="Barry K."/>
            <person name="Miller A.N."/>
            <person name="Grigoriev I.V."/>
            <person name="Debuchy R."/>
            <person name="Gladieux P."/>
            <person name="Thoren M.H."/>
            <person name="Johannesson H."/>
        </authorList>
    </citation>
    <scope>NUCLEOTIDE SEQUENCE</scope>
    <source>
        <strain evidence="2">SMH4131-1</strain>
    </source>
</reference>
<gene>
    <name evidence="2" type="ORF">B0T19DRAFT_439836</name>
</gene>
<reference evidence="2" key="1">
    <citation type="journal article" date="2023" name="Mol. Phylogenet. Evol.">
        <title>Genome-scale phylogeny and comparative genomics of the fungal order Sordariales.</title>
        <authorList>
            <person name="Hensen N."/>
            <person name="Bonometti L."/>
            <person name="Westerberg I."/>
            <person name="Brannstrom I.O."/>
            <person name="Guillou S."/>
            <person name="Cros-Aarteil S."/>
            <person name="Calhoun S."/>
            <person name="Haridas S."/>
            <person name="Kuo A."/>
            <person name="Mondo S."/>
            <person name="Pangilinan J."/>
            <person name="Riley R."/>
            <person name="LaButti K."/>
            <person name="Andreopoulos B."/>
            <person name="Lipzen A."/>
            <person name="Chen C."/>
            <person name="Yan M."/>
            <person name="Daum C."/>
            <person name="Ng V."/>
            <person name="Clum A."/>
            <person name="Steindorff A."/>
            <person name="Ohm R.A."/>
            <person name="Martin F."/>
            <person name="Silar P."/>
            <person name="Natvig D.O."/>
            <person name="Lalanne C."/>
            <person name="Gautier V."/>
            <person name="Ament-Velasquez S.L."/>
            <person name="Kruys A."/>
            <person name="Hutchinson M.I."/>
            <person name="Powell A.J."/>
            <person name="Barry K."/>
            <person name="Miller A.N."/>
            <person name="Grigoriev I.V."/>
            <person name="Debuchy R."/>
            <person name="Gladieux P."/>
            <person name="Hiltunen Thoren M."/>
            <person name="Johannesson H."/>
        </authorList>
    </citation>
    <scope>NUCLEOTIDE SEQUENCE</scope>
    <source>
        <strain evidence="2">SMH4131-1</strain>
    </source>
</reference>
<organism evidence="2 3">
    <name type="scientific">Cercophora scortea</name>
    <dbReference type="NCBI Taxonomy" id="314031"/>
    <lineage>
        <taxon>Eukaryota</taxon>
        <taxon>Fungi</taxon>
        <taxon>Dikarya</taxon>
        <taxon>Ascomycota</taxon>
        <taxon>Pezizomycotina</taxon>
        <taxon>Sordariomycetes</taxon>
        <taxon>Sordariomycetidae</taxon>
        <taxon>Sordariales</taxon>
        <taxon>Lasiosphaeriaceae</taxon>
        <taxon>Cercophora</taxon>
    </lineage>
</organism>
<proteinExistence type="predicted"/>
<dbReference type="EMBL" id="JAUEPO010000002">
    <property type="protein sequence ID" value="KAK3333033.1"/>
    <property type="molecule type" value="Genomic_DNA"/>
</dbReference>
<name>A0AAE0MIL9_9PEZI</name>
<keyword evidence="3" id="KW-1185">Reference proteome</keyword>
<sequence length="348" mass="38730">MADSTTPSSSKGAADIEVSNTASLRTAISDALRDISEHDDAPNSWPSTPPYSIMISSVESEDGCAHDSPQESASQSSQEPPNHSNALRAPSEHPSHSSSSDEDKTAVDDEEQQQQQSPATPTSHPLAISDDTYIATMTLQPQKLAVRGNKMRPFILTVDNVDIDKDHIASLTAMCPINQRLQISDFEVQGTVLYDAYLREQRSRAGNRKMHVLFTNVRVPNDGAWCFYIQVFQEGGHRRMAAVLTDEVRVLDVAEGLGPWGLMDPYDLLIAIQKFQQRQAEYFYHTDEELELSDQDEPLLTEELIEEAARRPIIIESRERPGVEDSEFDAEDEGSLVMGYRNDYSIGT</sequence>
<evidence type="ECO:0000313" key="2">
    <source>
        <dbReference type="EMBL" id="KAK3333033.1"/>
    </source>
</evidence>
<feature type="compositionally biased region" description="Basic and acidic residues" evidence="1">
    <location>
        <begin position="90"/>
        <end position="107"/>
    </location>
</feature>
<dbReference type="Proteomes" id="UP001286456">
    <property type="component" value="Unassembled WGS sequence"/>
</dbReference>
<feature type="region of interest" description="Disordered" evidence="1">
    <location>
        <begin position="1"/>
        <end position="127"/>
    </location>
</feature>
<feature type="compositionally biased region" description="Polar residues" evidence="1">
    <location>
        <begin position="1"/>
        <end position="11"/>
    </location>
</feature>
<dbReference type="AlphaFoldDB" id="A0AAE0MIL9"/>
<protein>
    <submittedName>
        <fullName evidence="2">Uncharacterized protein</fullName>
    </submittedName>
</protein>
<accession>A0AAE0MIL9</accession>
<feature type="compositionally biased region" description="Basic and acidic residues" evidence="1">
    <location>
        <begin position="31"/>
        <end position="41"/>
    </location>
</feature>